<dbReference type="Gene3D" id="3.40.50.1110">
    <property type="entry name" value="SGNH hydrolase"/>
    <property type="match status" value="1"/>
</dbReference>
<feature type="domain" description="SGNH hydrolase-type esterase" evidence="1">
    <location>
        <begin position="6"/>
        <end position="200"/>
    </location>
</feature>
<evidence type="ECO:0000313" key="3">
    <source>
        <dbReference type="Proteomes" id="UP001596378"/>
    </source>
</evidence>
<dbReference type="EMBL" id="JBHTAI010000014">
    <property type="protein sequence ID" value="MFC7151193.1"/>
    <property type="molecule type" value="Genomic_DNA"/>
</dbReference>
<dbReference type="CDD" id="cd00229">
    <property type="entry name" value="SGNH_hydrolase"/>
    <property type="match status" value="1"/>
</dbReference>
<name>A0ABW2FD90_9BACL</name>
<dbReference type="GO" id="GO:0016787">
    <property type="term" value="F:hydrolase activity"/>
    <property type="evidence" value="ECO:0007669"/>
    <property type="project" value="UniProtKB-KW"/>
</dbReference>
<organism evidence="2 3">
    <name type="scientific">Cohnella cellulosilytica</name>
    <dbReference type="NCBI Taxonomy" id="986710"/>
    <lineage>
        <taxon>Bacteria</taxon>
        <taxon>Bacillati</taxon>
        <taxon>Bacillota</taxon>
        <taxon>Bacilli</taxon>
        <taxon>Bacillales</taxon>
        <taxon>Paenibacillaceae</taxon>
        <taxon>Cohnella</taxon>
    </lineage>
</organism>
<dbReference type="InterPro" id="IPR013830">
    <property type="entry name" value="SGNH_hydro"/>
</dbReference>
<dbReference type="Proteomes" id="UP001596378">
    <property type="component" value="Unassembled WGS sequence"/>
</dbReference>
<reference evidence="3" key="1">
    <citation type="journal article" date="2019" name="Int. J. Syst. Evol. Microbiol.">
        <title>The Global Catalogue of Microorganisms (GCM) 10K type strain sequencing project: providing services to taxonomists for standard genome sequencing and annotation.</title>
        <authorList>
            <consortium name="The Broad Institute Genomics Platform"/>
            <consortium name="The Broad Institute Genome Sequencing Center for Infectious Disease"/>
            <person name="Wu L."/>
            <person name="Ma J."/>
        </authorList>
    </citation>
    <scope>NUCLEOTIDE SEQUENCE [LARGE SCALE GENOMIC DNA]</scope>
    <source>
        <strain evidence="3">KCTC 12907</strain>
    </source>
</reference>
<dbReference type="InterPro" id="IPR036514">
    <property type="entry name" value="SGNH_hydro_sf"/>
</dbReference>
<dbReference type="Pfam" id="PF13472">
    <property type="entry name" value="Lipase_GDSL_2"/>
    <property type="match status" value="1"/>
</dbReference>
<evidence type="ECO:0000259" key="1">
    <source>
        <dbReference type="Pfam" id="PF13472"/>
    </source>
</evidence>
<dbReference type="RefSeq" id="WP_378049497.1">
    <property type="nucleotide sequence ID" value="NZ_JBHMDN010000021.1"/>
</dbReference>
<comment type="caution">
    <text evidence="2">The sequence shown here is derived from an EMBL/GenBank/DDBJ whole genome shotgun (WGS) entry which is preliminary data.</text>
</comment>
<dbReference type="SUPFAM" id="SSF52266">
    <property type="entry name" value="SGNH hydrolase"/>
    <property type="match status" value="1"/>
</dbReference>
<sequence length="214" mass="23017">MKIYTALGDSITAGIGASSPASAYPCVVARLLRERSCPTAVDTFAYPGWTSTDLRLALAEDDYCAVRRSAIASIWIGGDNLIAAGLLILKGAGPQAIPKLLSQYEHDLTAIVRHTHRSSKASIVLCTQYNPFPKAPVAVQAIQALNGVTQQVASRYRAKLAPVHQWFEERQAELIAGYRNGRLEDGAGGSLPVHPNDKGHMRIARGLFPLIASE</sequence>
<keyword evidence="2" id="KW-0378">Hydrolase</keyword>
<protein>
    <submittedName>
        <fullName evidence="2">SGNH/GDSL hydrolase family protein</fullName>
    </submittedName>
</protein>
<gene>
    <name evidence="2" type="ORF">ACFQMJ_21875</name>
</gene>
<keyword evidence="3" id="KW-1185">Reference proteome</keyword>
<evidence type="ECO:0000313" key="2">
    <source>
        <dbReference type="EMBL" id="MFC7151193.1"/>
    </source>
</evidence>
<accession>A0ABW2FD90</accession>
<proteinExistence type="predicted"/>